<organism evidence="1 2">
    <name type="scientific">Jannaschia seosinensis</name>
    <dbReference type="NCBI Taxonomy" id="313367"/>
    <lineage>
        <taxon>Bacteria</taxon>
        <taxon>Pseudomonadati</taxon>
        <taxon>Pseudomonadota</taxon>
        <taxon>Alphaproteobacteria</taxon>
        <taxon>Rhodobacterales</taxon>
        <taxon>Roseobacteraceae</taxon>
        <taxon>Jannaschia</taxon>
    </lineage>
</organism>
<evidence type="ECO:0000313" key="1">
    <source>
        <dbReference type="EMBL" id="CUH39470.1"/>
    </source>
</evidence>
<gene>
    <name evidence="1" type="ORF">JSE7799_02197</name>
</gene>
<protein>
    <submittedName>
        <fullName evidence="1">Transposase</fullName>
    </submittedName>
</protein>
<proteinExistence type="predicted"/>
<dbReference type="RefSeq" id="WP_186201915.1">
    <property type="nucleotide sequence ID" value="NZ_CYPR01000147.1"/>
</dbReference>
<accession>A0A0M7B9S0</accession>
<dbReference type="AlphaFoldDB" id="A0A0M7B9S0"/>
<dbReference type="STRING" id="313367.JSE7799_02197"/>
<name>A0A0M7B9S0_9RHOB</name>
<dbReference type="EMBL" id="CYPR01000147">
    <property type="protein sequence ID" value="CUH39470.1"/>
    <property type="molecule type" value="Genomic_DNA"/>
</dbReference>
<reference evidence="1 2" key="1">
    <citation type="submission" date="2015-09" db="EMBL/GenBank/DDBJ databases">
        <authorList>
            <person name="Jackson K.R."/>
            <person name="Lunt B.L."/>
            <person name="Fisher J.N.B."/>
            <person name="Gardner A.V."/>
            <person name="Bailey M.E."/>
            <person name="Deus L.M."/>
            <person name="Earl A.S."/>
            <person name="Gibby P.D."/>
            <person name="Hartmann K.A."/>
            <person name="Liu J.E."/>
            <person name="Manci A.M."/>
            <person name="Nielsen D.A."/>
            <person name="Solomon M.B."/>
            <person name="Breakwell D.P."/>
            <person name="Burnett S.H."/>
            <person name="Grose J.H."/>
        </authorList>
    </citation>
    <scope>NUCLEOTIDE SEQUENCE [LARGE SCALE GENOMIC DNA]</scope>
    <source>
        <strain evidence="1 2">CECT 7799</strain>
    </source>
</reference>
<sequence>MIDEIKSIQDVWRKMPGEHHASVFLEDLIWVGGRHCLLCGSLLSTKLAGETARAGLYQCSEIECLGQFTVTTKTPLHATKLDLRIWIFAMFLVLTSSKSISSVVMARFLGINRRPRGRWGTPSGS</sequence>
<keyword evidence="2" id="KW-1185">Reference proteome</keyword>
<evidence type="ECO:0000313" key="2">
    <source>
        <dbReference type="Proteomes" id="UP000049455"/>
    </source>
</evidence>
<dbReference type="Proteomes" id="UP000049455">
    <property type="component" value="Unassembled WGS sequence"/>
</dbReference>